<accession>A0AAV3P6B1</accession>
<keyword evidence="5" id="KW-0067">ATP-binding</keyword>
<keyword evidence="8" id="KW-0436">Ligase</keyword>
<keyword evidence="3" id="KW-0547">Nucleotide-binding</keyword>
<dbReference type="Pfam" id="PF23043">
    <property type="entry name" value="SH3-B_UBE2O"/>
    <property type="match status" value="1"/>
</dbReference>
<feature type="compositionally biased region" description="Acidic residues" evidence="6">
    <location>
        <begin position="67"/>
        <end position="101"/>
    </location>
</feature>
<dbReference type="GO" id="GO:0005524">
    <property type="term" value="F:ATP binding"/>
    <property type="evidence" value="ECO:0007669"/>
    <property type="project" value="UniProtKB-KW"/>
</dbReference>
<dbReference type="Pfam" id="PF23048">
    <property type="entry name" value="SH3-A_UBE2O"/>
    <property type="match status" value="1"/>
</dbReference>
<dbReference type="Pfam" id="PF23044">
    <property type="entry name" value="SH3-C_UBE2O"/>
    <property type="match status" value="1"/>
</dbReference>
<feature type="compositionally biased region" description="Basic and acidic residues" evidence="6">
    <location>
        <begin position="105"/>
        <end position="117"/>
    </location>
</feature>
<proteinExistence type="predicted"/>
<feature type="compositionally biased region" description="Polar residues" evidence="6">
    <location>
        <begin position="391"/>
        <end position="400"/>
    </location>
</feature>
<evidence type="ECO:0000313" key="9">
    <source>
        <dbReference type="Proteomes" id="UP001454036"/>
    </source>
</evidence>
<feature type="compositionally biased region" description="Basic and acidic residues" evidence="6">
    <location>
        <begin position="723"/>
        <end position="735"/>
    </location>
</feature>
<feature type="region of interest" description="Disordered" evidence="6">
    <location>
        <begin position="684"/>
        <end position="736"/>
    </location>
</feature>
<keyword evidence="2" id="KW-0808">Transferase</keyword>
<evidence type="ECO:0000256" key="2">
    <source>
        <dbReference type="ARBA" id="ARBA00022679"/>
    </source>
</evidence>
<dbReference type="InterPro" id="IPR057733">
    <property type="entry name" value="UBE2O-like_SH3-B"/>
</dbReference>
<dbReference type="Pfam" id="PF00179">
    <property type="entry name" value="UQ_con"/>
    <property type="match status" value="1"/>
</dbReference>
<dbReference type="Proteomes" id="UP001454036">
    <property type="component" value="Unassembled WGS sequence"/>
</dbReference>
<keyword evidence="9" id="KW-1185">Reference proteome</keyword>
<dbReference type="GO" id="GO:0016874">
    <property type="term" value="F:ligase activity"/>
    <property type="evidence" value="ECO:0007669"/>
    <property type="project" value="UniProtKB-KW"/>
</dbReference>
<dbReference type="CDD" id="cd23837">
    <property type="entry name" value="UBCc_UBE2O"/>
    <property type="match status" value="1"/>
</dbReference>
<evidence type="ECO:0000256" key="5">
    <source>
        <dbReference type="ARBA" id="ARBA00022840"/>
    </source>
</evidence>
<dbReference type="FunFam" id="3.10.110.10:FF:000028">
    <property type="entry name" value="Probable ubiquitin-conjugating enzyme E2 23"/>
    <property type="match status" value="1"/>
</dbReference>
<name>A0AAV3P6B1_LITER</name>
<feature type="region of interest" description="Disordered" evidence="6">
    <location>
        <begin position="372"/>
        <end position="441"/>
    </location>
</feature>
<dbReference type="AlphaFoldDB" id="A0AAV3P6B1"/>
<evidence type="ECO:0000256" key="6">
    <source>
        <dbReference type="SAM" id="MobiDB-lite"/>
    </source>
</evidence>
<dbReference type="PANTHER" id="PTHR46116">
    <property type="entry name" value="(E3-INDEPENDENT) E2 UBIQUITIN-CONJUGATING ENZYME"/>
    <property type="match status" value="1"/>
</dbReference>
<dbReference type="InterPro" id="IPR016135">
    <property type="entry name" value="UBQ-conjugating_enzyme/RWD"/>
</dbReference>
<dbReference type="GO" id="GO:0061631">
    <property type="term" value="F:ubiquitin conjugating enzyme activity"/>
    <property type="evidence" value="ECO:0007669"/>
    <property type="project" value="UniProtKB-EC"/>
</dbReference>
<dbReference type="InterPro" id="IPR057734">
    <property type="entry name" value="UBE2O-like_SH3-C"/>
</dbReference>
<feature type="compositionally biased region" description="Basic and acidic residues" evidence="6">
    <location>
        <begin position="372"/>
        <end position="389"/>
    </location>
</feature>
<feature type="domain" description="UBC core" evidence="7">
    <location>
        <begin position="876"/>
        <end position="1036"/>
    </location>
</feature>
<dbReference type="SUPFAM" id="SSF54495">
    <property type="entry name" value="UBC-like"/>
    <property type="match status" value="1"/>
</dbReference>
<comment type="caution">
    <text evidence="8">The sequence shown here is derived from an EMBL/GenBank/DDBJ whole genome shotgun (WGS) entry which is preliminary data.</text>
</comment>
<dbReference type="Pfam" id="PF23046">
    <property type="entry name" value="tSH3-B_UBE2O"/>
    <property type="match status" value="1"/>
</dbReference>
<keyword evidence="4" id="KW-0833">Ubl conjugation pathway</keyword>
<dbReference type="SMART" id="SM00212">
    <property type="entry name" value="UBCc"/>
    <property type="match status" value="1"/>
</dbReference>
<feature type="region of interest" description="Disordered" evidence="6">
    <location>
        <begin position="60"/>
        <end position="129"/>
    </location>
</feature>
<evidence type="ECO:0000256" key="3">
    <source>
        <dbReference type="ARBA" id="ARBA00022741"/>
    </source>
</evidence>
<dbReference type="EC" id="2.3.2.23" evidence="1"/>
<organism evidence="8 9">
    <name type="scientific">Lithospermum erythrorhizon</name>
    <name type="common">Purple gromwell</name>
    <name type="synonym">Lithospermum officinale var. erythrorhizon</name>
    <dbReference type="NCBI Taxonomy" id="34254"/>
    <lineage>
        <taxon>Eukaryota</taxon>
        <taxon>Viridiplantae</taxon>
        <taxon>Streptophyta</taxon>
        <taxon>Embryophyta</taxon>
        <taxon>Tracheophyta</taxon>
        <taxon>Spermatophyta</taxon>
        <taxon>Magnoliopsida</taxon>
        <taxon>eudicotyledons</taxon>
        <taxon>Gunneridae</taxon>
        <taxon>Pentapetalae</taxon>
        <taxon>asterids</taxon>
        <taxon>lamiids</taxon>
        <taxon>Boraginales</taxon>
        <taxon>Boraginaceae</taxon>
        <taxon>Boraginoideae</taxon>
        <taxon>Lithospermeae</taxon>
        <taxon>Lithospermum</taxon>
    </lineage>
</organism>
<dbReference type="EMBL" id="BAABME010000902">
    <property type="protein sequence ID" value="GAA0146256.1"/>
    <property type="molecule type" value="Genomic_DNA"/>
</dbReference>
<evidence type="ECO:0000259" key="7">
    <source>
        <dbReference type="PROSITE" id="PS50127"/>
    </source>
</evidence>
<dbReference type="InterPro" id="IPR057735">
    <property type="entry name" value="UBE2O-like_tSH3-B"/>
</dbReference>
<dbReference type="PANTHER" id="PTHR46116:SF21">
    <property type="entry name" value="UBIQUITIN-CONJUGATING ENZYME E2 23-RELATED"/>
    <property type="match status" value="1"/>
</dbReference>
<sequence>MESVLDPDVSLAHILLSIADHHHTTTEPQGSLSHNHQNNVSYIYRQDIVRSKINNKTGIVAQVAGDSESDTSLSDEEDEDDDVDEDDQLENDEIGDADDGVNEYHTGEDKESPDKNSEPGNHNNAPLPADQVRVLWMDESETTENINDVIVVDRSFLHGDYVASASNPTGQVGLVVDVNLYVDLQSPDGYIMADVSSRELKRVRDFTVGDYVVLDSWLGRIEDVLDNVTVLFDDGSVCKVLKADPLRLKAVGKKPFEDGHFPYYPGQRVKAISSSVFKNSRWLSGLWKANRMEGTVTKVTVASVFIYWIASAGYGPDSSNTPAEEQSPKNLKLLSCFAHANWQLGDWCLLPSQRSASATVLDKNLSKLKLADSRKEESEYAEGGDHCDSELVTSEESNVGESMEVDVYSSSGGNPVNEEDSTDPADYSSSSRSLPVSKDTAHENWPLHRKKMRKVVFMRDKKLRKKEENFERALPIMNTKTKVDVAWQDGTIEQGRESTSLIPVDTPGDYEFVAEQYVIEKVTDEDDNPDEVRRVGVVKSVNAKDRTACVRWIKPVQRAEDPRQFDKEEIVSVYELEGHPDYDYCYGDVVVRLSPVSMTSQMVNSAIEDSKQMFDESKLKQDKQLYHDHEGGSTDETGIESALSWVGNITGLRDGDIEVTWADGMISTVGPQAIYVVGRDDDESIGGSEVSNDAASWETVEDDEMDFSQNDREDPENQNASLIDHETEESTRTPDDLVGNGALTIPLAALGFVTRIASGIFSRGKKHIESSSMDSRSEDEIYTQDFNHRTYSSDEPFSQDSDGIVKSTNLLTNKKEEQNRESKDLLEVAETLDSMTSEKSHTSQCENGRYDFKGFDITEDPSGHHFIGAVGQTGRKWLKKVQQDWNILQNNLPDGIYVRVYEDRMDLIRAVVVGAYGTPYQDGMFFFDFHLPPEYPDVPPSAYYHSGGWRINPNLYEEGKVCLSLLNTWTGKGNEVWDPSSSSILQVLVSLQGLVLNSKPYFNEAGYDKQIGTAEGEKNSLSYNENTFLLNCKTMMYLMRRPPKDFENLIKEHFRKRGYYILRACDAYMKGHLIGTLAEDASIRSDDNSSSNSNSVGFKLMLAKIVPKLIVALIEIGADCEEFIHLQQVQPDI</sequence>
<reference evidence="8 9" key="1">
    <citation type="submission" date="2024-01" db="EMBL/GenBank/DDBJ databases">
        <title>The complete chloroplast genome sequence of Lithospermum erythrorhizon: insights into the phylogenetic relationship among Boraginaceae species and the maternal lineages of purple gromwells.</title>
        <authorList>
            <person name="Okada T."/>
            <person name="Watanabe K."/>
        </authorList>
    </citation>
    <scope>NUCLEOTIDE SEQUENCE [LARGE SCALE GENOMIC DNA]</scope>
</reference>
<evidence type="ECO:0000256" key="1">
    <source>
        <dbReference type="ARBA" id="ARBA00012486"/>
    </source>
</evidence>
<dbReference type="Gene3D" id="3.10.110.10">
    <property type="entry name" value="Ubiquitin Conjugating Enzyme"/>
    <property type="match status" value="1"/>
</dbReference>
<dbReference type="InterPro" id="IPR000608">
    <property type="entry name" value="UBC"/>
</dbReference>
<dbReference type="InterPro" id="IPR057732">
    <property type="entry name" value="SH3-A_UBE2O"/>
</dbReference>
<protein>
    <recommendedName>
        <fullName evidence="1">E2 ubiquitin-conjugating enzyme</fullName>
        <ecNumber evidence="1">2.3.2.23</ecNumber>
    </recommendedName>
</protein>
<gene>
    <name evidence="8" type="ORF">LIER_06257</name>
</gene>
<evidence type="ECO:0000313" key="8">
    <source>
        <dbReference type="EMBL" id="GAA0146256.1"/>
    </source>
</evidence>
<evidence type="ECO:0000256" key="4">
    <source>
        <dbReference type="ARBA" id="ARBA00022786"/>
    </source>
</evidence>
<dbReference type="PROSITE" id="PS50127">
    <property type="entry name" value="UBC_2"/>
    <property type="match status" value="1"/>
</dbReference>